<proteinExistence type="predicted"/>
<evidence type="ECO:0000313" key="1">
    <source>
        <dbReference type="EMBL" id="KAJ8896488.1"/>
    </source>
</evidence>
<keyword evidence="2" id="KW-1185">Reference proteome</keyword>
<organism evidence="1 2">
    <name type="scientific">Dryococelus australis</name>
    <dbReference type="NCBI Taxonomy" id="614101"/>
    <lineage>
        <taxon>Eukaryota</taxon>
        <taxon>Metazoa</taxon>
        <taxon>Ecdysozoa</taxon>
        <taxon>Arthropoda</taxon>
        <taxon>Hexapoda</taxon>
        <taxon>Insecta</taxon>
        <taxon>Pterygota</taxon>
        <taxon>Neoptera</taxon>
        <taxon>Polyneoptera</taxon>
        <taxon>Phasmatodea</taxon>
        <taxon>Verophasmatodea</taxon>
        <taxon>Anareolatae</taxon>
        <taxon>Phasmatidae</taxon>
        <taxon>Eurycanthinae</taxon>
        <taxon>Dryococelus</taxon>
    </lineage>
</organism>
<protein>
    <submittedName>
        <fullName evidence="1">Uncharacterized protein</fullName>
    </submittedName>
</protein>
<name>A0ABQ9IIG4_9NEOP</name>
<evidence type="ECO:0000313" key="2">
    <source>
        <dbReference type="Proteomes" id="UP001159363"/>
    </source>
</evidence>
<accession>A0ABQ9IIG4</accession>
<sequence length="139" mass="16634">MDVEEAVCLWLLRKIWKRCKQRETRRYWVHPILRDRLTHGIFVSLYPKLREYDAKFYSYFRMSIKSFGDLLGLINEDISSCKCYVRDYVSPGEKPVITPRYLASECSFADLHYAYRLGKSTIIEIVHEVCRAIWKKLKT</sequence>
<dbReference type="EMBL" id="JARBHB010000001">
    <property type="protein sequence ID" value="KAJ8896488.1"/>
    <property type="molecule type" value="Genomic_DNA"/>
</dbReference>
<dbReference type="Proteomes" id="UP001159363">
    <property type="component" value="Chromosome 1"/>
</dbReference>
<comment type="caution">
    <text evidence="1">The sequence shown here is derived from an EMBL/GenBank/DDBJ whole genome shotgun (WGS) entry which is preliminary data.</text>
</comment>
<gene>
    <name evidence="1" type="ORF">PR048_001832</name>
</gene>
<reference evidence="1 2" key="1">
    <citation type="submission" date="2023-02" db="EMBL/GenBank/DDBJ databases">
        <title>LHISI_Scaffold_Assembly.</title>
        <authorList>
            <person name="Stuart O.P."/>
            <person name="Cleave R."/>
            <person name="Magrath M.J.L."/>
            <person name="Mikheyev A.S."/>
        </authorList>
    </citation>
    <scope>NUCLEOTIDE SEQUENCE [LARGE SCALE GENOMIC DNA]</scope>
    <source>
        <strain evidence="1">Daus_M_001</strain>
        <tissue evidence="1">Leg muscle</tissue>
    </source>
</reference>